<keyword evidence="1" id="KW-0472">Membrane</keyword>
<sequence>MMMEEYVLELYNMLYTTDWQDVISFLGILFCMKMVLLYMEEHRMFYSFSSLSDLQQEPIFKNIHMYNQELPFILFFMIRFITAVVKKKESEEEDCDDPPCHIAHAL</sequence>
<evidence type="ECO:0008006" key="4">
    <source>
        <dbReference type="Google" id="ProtNLM"/>
    </source>
</evidence>
<dbReference type="STRING" id="315749.Bcer98_2399"/>
<evidence type="ECO:0000313" key="2">
    <source>
        <dbReference type="EMBL" id="ABS22637.1"/>
    </source>
</evidence>
<evidence type="ECO:0000313" key="3">
    <source>
        <dbReference type="Proteomes" id="UP000002300"/>
    </source>
</evidence>
<dbReference type="Proteomes" id="UP000002300">
    <property type="component" value="Chromosome"/>
</dbReference>
<proteinExistence type="predicted"/>
<dbReference type="KEGG" id="bcy:Bcer98_2399"/>
<accession>A7GR79</accession>
<gene>
    <name evidence="2" type="ordered locus">Bcer98_2399</name>
</gene>
<keyword evidence="3" id="KW-1185">Reference proteome</keyword>
<name>A7GR79_BACCN</name>
<keyword evidence="1" id="KW-1133">Transmembrane helix</keyword>
<organism evidence="2 3">
    <name type="scientific">Bacillus cytotoxicus (strain DSM 22905 / CIP 110041 / 391-98 / NVH 391-98)</name>
    <dbReference type="NCBI Taxonomy" id="315749"/>
    <lineage>
        <taxon>Bacteria</taxon>
        <taxon>Bacillati</taxon>
        <taxon>Bacillota</taxon>
        <taxon>Bacilli</taxon>
        <taxon>Bacillales</taxon>
        <taxon>Bacillaceae</taxon>
        <taxon>Bacillus</taxon>
        <taxon>Bacillus cereus group</taxon>
    </lineage>
</organism>
<evidence type="ECO:0000256" key="1">
    <source>
        <dbReference type="SAM" id="Phobius"/>
    </source>
</evidence>
<dbReference type="HOGENOM" id="CLU_2258024_0_0_9"/>
<keyword evidence="1" id="KW-0812">Transmembrane</keyword>
<reference evidence="2 3" key="1">
    <citation type="journal article" date="2008" name="Chem. Biol. Interact.">
        <title>Extending the Bacillus cereus group genomics to putative food-borne pathogens of different toxicity.</title>
        <authorList>
            <person name="Lapidus A."/>
            <person name="Goltsman E."/>
            <person name="Auger S."/>
            <person name="Galleron N."/>
            <person name="Segurens B."/>
            <person name="Dossat C."/>
            <person name="Land M.L."/>
            <person name="Broussolle V."/>
            <person name="Brillard J."/>
            <person name="Guinebretiere M.H."/>
            <person name="Sanchis V."/>
            <person name="Nguen-The C."/>
            <person name="Lereclus D."/>
            <person name="Richardson P."/>
            <person name="Wincker P."/>
            <person name="Weissenbach J."/>
            <person name="Ehrlich S.D."/>
            <person name="Sorokin A."/>
        </authorList>
    </citation>
    <scope>NUCLEOTIDE SEQUENCE [LARGE SCALE GENOMIC DNA]</scope>
    <source>
        <strain evidence="3">DSM 22905 / CIP 110041 / 391-98 / NVH 391-98</strain>
    </source>
</reference>
<dbReference type="EMBL" id="CP000764">
    <property type="protein sequence ID" value="ABS22637.1"/>
    <property type="molecule type" value="Genomic_DNA"/>
</dbReference>
<feature type="transmembrane region" description="Helical" evidence="1">
    <location>
        <begin position="22"/>
        <end position="39"/>
    </location>
</feature>
<dbReference type="AlphaFoldDB" id="A7GR79"/>
<protein>
    <recommendedName>
        <fullName evidence="4">Group-specific protein</fullName>
    </recommendedName>
</protein>